<dbReference type="CDD" id="cd03884">
    <property type="entry name" value="M20_bAS"/>
    <property type="match status" value="1"/>
</dbReference>
<dbReference type="InterPro" id="IPR002933">
    <property type="entry name" value="Peptidase_M20"/>
</dbReference>
<dbReference type="GO" id="GO:0047652">
    <property type="term" value="F:allantoate deiminase activity"/>
    <property type="evidence" value="ECO:0007669"/>
    <property type="project" value="UniProtKB-EC"/>
</dbReference>
<comment type="similarity">
    <text evidence="1">Belongs to the peptidase M20 family.</text>
</comment>
<dbReference type="Pfam" id="PF07687">
    <property type="entry name" value="M20_dimer"/>
    <property type="match status" value="1"/>
</dbReference>
<dbReference type="RefSeq" id="WP_377468991.1">
    <property type="nucleotide sequence ID" value="NZ_JBHLWN010000024.1"/>
</dbReference>
<organism evidence="4 5">
    <name type="scientific">Paenibacillus chartarius</name>
    <dbReference type="NCBI Taxonomy" id="747481"/>
    <lineage>
        <taxon>Bacteria</taxon>
        <taxon>Bacillati</taxon>
        <taxon>Bacillota</taxon>
        <taxon>Bacilli</taxon>
        <taxon>Bacillales</taxon>
        <taxon>Paenibacillaceae</taxon>
        <taxon>Paenibacillus</taxon>
    </lineage>
</organism>
<dbReference type="InterPro" id="IPR036264">
    <property type="entry name" value="Bact_exopeptidase_dim_dom"/>
</dbReference>
<dbReference type="PANTHER" id="PTHR32494">
    <property type="entry name" value="ALLANTOATE DEIMINASE-RELATED"/>
    <property type="match status" value="1"/>
</dbReference>
<evidence type="ECO:0000259" key="3">
    <source>
        <dbReference type="Pfam" id="PF07687"/>
    </source>
</evidence>
<comment type="caution">
    <text evidence="4">The sequence shown here is derived from an EMBL/GenBank/DDBJ whole genome shotgun (WGS) entry which is preliminary data.</text>
</comment>
<dbReference type="NCBIfam" id="TIGR01879">
    <property type="entry name" value="hydantase"/>
    <property type="match status" value="1"/>
</dbReference>
<proteinExistence type="inferred from homology"/>
<dbReference type="InterPro" id="IPR011650">
    <property type="entry name" value="Peptidase_M20_dimer"/>
</dbReference>
<dbReference type="EMBL" id="JBHLWN010000024">
    <property type="protein sequence ID" value="MFC0211949.1"/>
    <property type="molecule type" value="Genomic_DNA"/>
</dbReference>
<reference evidence="4 5" key="1">
    <citation type="submission" date="2024-09" db="EMBL/GenBank/DDBJ databases">
        <authorList>
            <person name="Sun Q."/>
            <person name="Mori K."/>
        </authorList>
    </citation>
    <scope>NUCLEOTIDE SEQUENCE [LARGE SCALE GENOMIC DNA]</scope>
    <source>
        <strain evidence="4 5">CCM 7759</strain>
    </source>
</reference>
<dbReference type="NCBIfam" id="NF006768">
    <property type="entry name" value="PRK09290.1-1"/>
    <property type="match status" value="1"/>
</dbReference>
<dbReference type="PIRSF" id="PIRSF001235">
    <property type="entry name" value="Amidase_carbamoylase"/>
    <property type="match status" value="1"/>
</dbReference>
<keyword evidence="5" id="KW-1185">Reference proteome</keyword>
<protein>
    <submittedName>
        <fullName evidence="4">Allantoate deiminase</fullName>
        <ecNumber evidence="4">3.5.3.9</ecNumber>
    </submittedName>
</protein>
<evidence type="ECO:0000313" key="4">
    <source>
        <dbReference type="EMBL" id="MFC0211949.1"/>
    </source>
</evidence>
<dbReference type="SUPFAM" id="SSF53187">
    <property type="entry name" value="Zn-dependent exopeptidases"/>
    <property type="match status" value="1"/>
</dbReference>
<sequence length="417" mass="45130">MDIGADDFAELSPLLEELAGFSESGGPGVTRLLYTKAWLDAQMFLAERMRSCGLEVRFDRVGNLYGRLAGSMPGASVVLTGSHIDTVRAGGRFDGAYGIAAGLLAVARLKEVYGTPVRPLEVVSFCEEEGSRFPLAYWGSGNVSGMYAERDGSGIFDHEGISLEEAMREAGFGLSSQPDSRRSDIGAFVELHIEQGVVLERMGRRIGLVESIVGQRRYSLTLSGKPNHAGTTPMKMRRDALAGAAEIMLELEERAWHAGDPLVATVGRIEATPNTPNVIAGEVRFTLDIRHDDELELERFSQGVLDASRFIAESRQLTLDIRSWLQTAPVQMDSQLVKVLQGVSAGMGITSRRMASGAGHDAQVLAGICPSAMLFVQSRDGISHSPEEYTMPEHLQEGAAVLANCLRQLAYGEEGLR</sequence>
<dbReference type="Pfam" id="PF01546">
    <property type="entry name" value="Peptidase_M20"/>
    <property type="match status" value="1"/>
</dbReference>
<dbReference type="Gene3D" id="3.40.630.10">
    <property type="entry name" value="Zn peptidases"/>
    <property type="match status" value="1"/>
</dbReference>
<evidence type="ECO:0000256" key="1">
    <source>
        <dbReference type="ARBA" id="ARBA00006153"/>
    </source>
</evidence>
<keyword evidence="2 4" id="KW-0378">Hydrolase</keyword>
<dbReference type="InterPro" id="IPR010158">
    <property type="entry name" value="Amidase_Cbmase"/>
</dbReference>
<name>A0ABV6DH22_9BACL</name>
<accession>A0ABV6DH22</accession>
<dbReference type="Proteomes" id="UP001589776">
    <property type="component" value="Unassembled WGS sequence"/>
</dbReference>
<dbReference type="NCBIfam" id="NF006771">
    <property type="entry name" value="PRK09290.1-5"/>
    <property type="match status" value="1"/>
</dbReference>
<dbReference type="Gene3D" id="3.30.70.360">
    <property type="match status" value="1"/>
</dbReference>
<evidence type="ECO:0000256" key="2">
    <source>
        <dbReference type="ARBA" id="ARBA00022801"/>
    </source>
</evidence>
<gene>
    <name evidence="4" type="primary">allC</name>
    <name evidence="4" type="ORF">ACFFK0_05695</name>
</gene>
<dbReference type="SUPFAM" id="SSF55031">
    <property type="entry name" value="Bacterial exopeptidase dimerisation domain"/>
    <property type="match status" value="1"/>
</dbReference>
<dbReference type="PANTHER" id="PTHR32494:SF5">
    <property type="entry name" value="ALLANTOATE AMIDOHYDROLASE"/>
    <property type="match status" value="1"/>
</dbReference>
<evidence type="ECO:0000313" key="5">
    <source>
        <dbReference type="Proteomes" id="UP001589776"/>
    </source>
</evidence>
<dbReference type="EC" id="3.5.3.9" evidence="4"/>
<feature type="domain" description="Peptidase M20 dimerisation" evidence="3">
    <location>
        <begin position="214"/>
        <end position="302"/>
    </location>
</feature>